<gene>
    <name evidence="4" type="ORF">OKIOD_LOCUS13890</name>
</gene>
<dbReference type="PANTHER" id="PTHR23259:SF70">
    <property type="entry name" value="ACCESSORY GLAND PROTEIN ACP62F-RELATED"/>
    <property type="match status" value="1"/>
</dbReference>
<evidence type="ECO:0000256" key="2">
    <source>
        <dbReference type="ARBA" id="ARBA00023157"/>
    </source>
</evidence>
<dbReference type="SUPFAM" id="SSF57567">
    <property type="entry name" value="Serine protease inhibitors"/>
    <property type="match status" value="2"/>
</dbReference>
<evidence type="ECO:0000313" key="4">
    <source>
        <dbReference type="EMBL" id="CAG5110757.1"/>
    </source>
</evidence>
<proteinExistence type="predicted"/>
<dbReference type="EMBL" id="OU015567">
    <property type="protein sequence ID" value="CAG5110757.1"/>
    <property type="molecule type" value="Genomic_DNA"/>
</dbReference>
<dbReference type="InterPro" id="IPR051368">
    <property type="entry name" value="SerProtInhib-TIL_Domain"/>
</dbReference>
<dbReference type="Proteomes" id="UP001158576">
    <property type="component" value="Chromosome 2"/>
</dbReference>
<dbReference type="Pfam" id="PF01826">
    <property type="entry name" value="TIL"/>
    <property type="match status" value="2"/>
</dbReference>
<dbReference type="InterPro" id="IPR036084">
    <property type="entry name" value="Ser_inhib-like_sf"/>
</dbReference>
<keyword evidence="5" id="KW-1185">Reference proteome</keyword>
<evidence type="ECO:0000256" key="1">
    <source>
        <dbReference type="ARBA" id="ARBA00022690"/>
    </source>
</evidence>
<reference evidence="4 5" key="1">
    <citation type="submission" date="2021-04" db="EMBL/GenBank/DDBJ databases">
        <authorList>
            <person name="Bliznina A."/>
        </authorList>
    </citation>
    <scope>NUCLEOTIDE SEQUENCE [LARGE SCALE GENOMIC DNA]</scope>
</reference>
<dbReference type="PANTHER" id="PTHR23259">
    <property type="entry name" value="RIDDLE"/>
    <property type="match status" value="1"/>
</dbReference>
<feature type="domain" description="TIL" evidence="3">
    <location>
        <begin position="78"/>
        <end position="133"/>
    </location>
</feature>
<sequence>MKWDSTARPPRCLHSCAIRTCGDNEEFKTCGTACEPTCQNPSPGVCTEQCVEECQCLEGFVRNDEGNCVRERECTPTCGENEEFKTCGTMCEKTCWSPNENKKCNKKCNENVCQCKDGFLREKGGACVEAGSCKPQARYNCKFGDLEFIDRYSTKKGLSPLAPGKSQVFICKDKKNNRNKKINLTCGESADNVGKFDLKKDLNLYFDHCGSGCSMDEIQELLGATAESNCDSFEPGAKCKFSCISSSTGKRFSSKKSYKCLCKDEDGKRVCSWIGKFKKDTFFAAQNGEPSKFSCA</sequence>
<name>A0ABN7T3S5_OIKDI</name>
<accession>A0ABN7T3S5</accession>
<dbReference type="Gene3D" id="2.10.25.10">
    <property type="entry name" value="Laminin"/>
    <property type="match status" value="2"/>
</dbReference>
<keyword evidence="1" id="KW-0646">Protease inhibitor</keyword>
<keyword evidence="2" id="KW-1015">Disulfide bond</keyword>
<organism evidence="4 5">
    <name type="scientific">Oikopleura dioica</name>
    <name type="common">Tunicate</name>
    <dbReference type="NCBI Taxonomy" id="34765"/>
    <lineage>
        <taxon>Eukaryota</taxon>
        <taxon>Metazoa</taxon>
        <taxon>Chordata</taxon>
        <taxon>Tunicata</taxon>
        <taxon>Appendicularia</taxon>
        <taxon>Copelata</taxon>
        <taxon>Oikopleuridae</taxon>
        <taxon>Oikopleura</taxon>
    </lineage>
</organism>
<evidence type="ECO:0000259" key="3">
    <source>
        <dbReference type="Pfam" id="PF01826"/>
    </source>
</evidence>
<dbReference type="InterPro" id="IPR002919">
    <property type="entry name" value="TIL_dom"/>
</dbReference>
<feature type="domain" description="TIL" evidence="3">
    <location>
        <begin position="21"/>
        <end position="74"/>
    </location>
</feature>
<dbReference type="CDD" id="cd19941">
    <property type="entry name" value="TIL"/>
    <property type="match status" value="2"/>
</dbReference>
<evidence type="ECO:0000313" key="5">
    <source>
        <dbReference type="Proteomes" id="UP001158576"/>
    </source>
</evidence>
<protein>
    <submittedName>
        <fullName evidence="4">Oidioi.mRNA.OKI2018_I69.chr2.g5125.t1.cds</fullName>
    </submittedName>
</protein>